<accession>A0A3G3MBF0</accession>
<dbReference type="KEGG" id="vg:70080933"/>
<reference evidence="1 2" key="1">
    <citation type="submission" date="2018-09" db="EMBL/GenBank/DDBJ databases">
        <authorList>
            <person name="Amanuel B.M."/>
            <person name="Anspach C.J."/>
            <person name="Chiquito R.J."/>
            <person name="Gales J.M."/>
            <person name="Hall T."/>
            <person name="Hotaki K."/>
            <person name="Lozano B."/>
            <person name="Mugisha B."/>
            <person name="Fogarty M.P."/>
            <person name="Leadon S.A."/>
            <person name="Molloy S.D."/>
            <person name="Garlena R.A."/>
            <person name="Russell D.A."/>
            <person name="Pope W.H."/>
            <person name="Jacobs-Sera D."/>
            <person name="Hatfull G.F."/>
        </authorList>
    </citation>
    <scope>NUCLEOTIDE SEQUENCE [LARGE SCALE GENOMIC DNA]</scope>
</reference>
<protein>
    <submittedName>
        <fullName evidence="1">Uncharacterized protein</fullName>
    </submittedName>
</protein>
<evidence type="ECO:0000313" key="2">
    <source>
        <dbReference type="Proteomes" id="UP000280547"/>
    </source>
</evidence>
<dbReference type="Proteomes" id="UP000280547">
    <property type="component" value="Segment"/>
</dbReference>
<organism evidence="1 2">
    <name type="scientific">Gordonia phage Octobien14</name>
    <dbReference type="NCBI Taxonomy" id="2483673"/>
    <lineage>
        <taxon>Viruses</taxon>
        <taxon>Duplodnaviria</taxon>
        <taxon>Heunggongvirae</taxon>
        <taxon>Uroviricota</taxon>
        <taxon>Caudoviricetes</taxon>
        <taxon>Deeyouvirinae</taxon>
        <taxon>Octobienvirus</taxon>
        <taxon>Octobienvirus octobien14</taxon>
    </lineage>
</organism>
<evidence type="ECO:0000313" key="1">
    <source>
        <dbReference type="EMBL" id="AYR03284.1"/>
    </source>
</evidence>
<keyword evidence="2" id="KW-1185">Reference proteome</keyword>
<name>A0A3G3MBF0_9CAUD</name>
<sequence>MLPLRTLPVLGYGQILGTPCTPLSGHSGHHRLVSDPWLNLPVVLALLGFIPDAPRFHPGYLDFTESSVCRFALLDERVCHTAIVADAT</sequence>
<gene>
    <name evidence="1" type="primary">123</name>
    <name evidence="1" type="ORF">SEA_OCTOBIEN14_123</name>
</gene>
<dbReference type="EMBL" id="MH976515">
    <property type="protein sequence ID" value="AYR03284.1"/>
    <property type="molecule type" value="Genomic_DNA"/>
</dbReference>
<proteinExistence type="predicted"/>
<dbReference type="RefSeq" id="YP_010246362.1">
    <property type="nucleotide sequence ID" value="NC_060134.1"/>
</dbReference>
<dbReference type="GeneID" id="70080933"/>